<dbReference type="Proteomes" id="UP000289152">
    <property type="component" value="Unassembled WGS sequence"/>
</dbReference>
<accession>A0A4Q1BMZ5</accession>
<evidence type="ECO:0000313" key="7">
    <source>
        <dbReference type="EMBL" id="RXK39042.1"/>
    </source>
</evidence>
<feature type="region of interest" description="Disordered" evidence="5">
    <location>
        <begin position="404"/>
        <end position="442"/>
    </location>
</feature>
<organism evidence="7 8">
    <name type="scientific">Tremella mesenterica</name>
    <name type="common">Jelly fungus</name>
    <dbReference type="NCBI Taxonomy" id="5217"/>
    <lineage>
        <taxon>Eukaryota</taxon>
        <taxon>Fungi</taxon>
        <taxon>Dikarya</taxon>
        <taxon>Basidiomycota</taxon>
        <taxon>Agaricomycotina</taxon>
        <taxon>Tremellomycetes</taxon>
        <taxon>Tremellales</taxon>
        <taxon>Tremellaceae</taxon>
        <taxon>Tremella</taxon>
    </lineage>
</organism>
<proteinExistence type="inferred from homology"/>
<keyword evidence="4" id="KW-0539">Nucleus</keyword>
<dbReference type="OrthoDB" id="20900at2759"/>
<evidence type="ECO:0000256" key="2">
    <source>
        <dbReference type="ARBA" id="ARBA00010511"/>
    </source>
</evidence>
<gene>
    <name evidence="7" type="ORF">M231_03666</name>
</gene>
<feature type="region of interest" description="Disordered" evidence="5">
    <location>
        <begin position="725"/>
        <end position="762"/>
    </location>
</feature>
<sequence length="762" mass="82748">MSQSSSNLVFSDLPLTHPALLEILETTSLRQTKANVKFLQRCTTVLRSDNTVRGGTSEVDAVLGILLRVVRRDKEGWAVSTWGKVWLGITIDLINASPSTLTDSAIRLLETIITVSPQWPSFERESVLPLMGKISVTLVGVLQQIGNDWSTLLITLTSTRTILCHSPSTFLPSLSPLRTYLLDLILHQQDVPLPVRMTASDLLASLHLCGGKTQAAQAWAGEMKGALGGMNDSLSAIMRDAWETPTTLQPSSLVTLPVDPTERLPTALSILEGSTEIILALLRFVTVRPVPVPIGAIMVSYISPHHHASILVTLPRIWTVGSLLLGGVAMACGDHLLPHLDSILEHSVYLLESVPGSQIEVRLRLIRLHQLLLDVYPATIWPVEYTTRLTKFVLSCLSPMLDKPSEPSHGPKLDLISSGKRGKKRVRNDEDGLISGLEGRDGRGVSDEEMGVMLEVMNLLPSLLTAPLLPTALLTFSIRLLLSLSLLLPTLTKPSPQSIVSLQTATQGVLNHLALSTEGEGGTSRSWKTVLLSLLPISPATYLSSQSLASDSSLCFVLQSSQVSRGLGTMLHPVLPPLMRPGPPLSALHLFGKETEEEADVRKEVGFGAPLPSHVEDEMDEIVPRTEIVSRIDRVAGADERTEGDAGEATPAESVMVESEISSAVIEVVKHVSGSDILPEPDRVESTIKEVNSNTNVRTQQIDPKVGMSMVETRLEVRRVDKLPQSFVQDMGMEEDEEMPELDSGSSDSGSFEEEDDGSEQE</sequence>
<comment type="subcellular location">
    <subcellularLocation>
        <location evidence="1">Nucleus</location>
    </subcellularLocation>
</comment>
<feature type="compositionally biased region" description="Acidic residues" evidence="5">
    <location>
        <begin position="732"/>
        <end position="741"/>
    </location>
</feature>
<keyword evidence="8" id="KW-1185">Reference proteome</keyword>
<protein>
    <recommendedName>
        <fullName evidence="3">Pre-rRNA-processing protein RIX1</fullName>
    </recommendedName>
</protein>
<dbReference type="GO" id="GO:0005634">
    <property type="term" value="C:nucleus"/>
    <property type="evidence" value="ECO:0007669"/>
    <property type="project" value="UniProtKB-SubCell"/>
</dbReference>
<dbReference type="GO" id="GO:0006364">
    <property type="term" value="P:rRNA processing"/>
    <property type="evidence" value="ECO:0007669"/>
    <property type="project" value="TreeGrafter"/>
</dbReference>
<evidence type="ECO:0000259" key="6">
    <source>
        <dbReference type="Pfam" id="PF08167"/>
    </source>
</evidence>
<dbReference type="SUPFAM" id="SSF48371">
    <property type="entry name" value="ARM repeat"/>
    <property type="match status" value="1"/>
</dbReference>
<comment type="similarity">
    <text evidence="2">Belongs to the RIX1/PELP1 family.</text>
</comment>
<dbReference type="VEuPathDB" id="FungiDB:TREMEDRAFT_74182"/>
<dbReference type="InterPro" id="IPR016024">
    <property type="entry name" value="ARM-type_fold"/>
</dbReference>
<dbReference type="Pfam" id="PF08167">
    <property type="entry name" value="RIX1"/>
    <property type="match status" value="1"/>
</dbReference>
<name>A0A4Q1BMZ5_TREME</name>
<reference evidence="7 8" key="1">
    <citation type="submission" date="2016-06" db="EMBL/GenBank/DDBJ databases">
        <title>Evolution of pathogenesis and genome organization in the Tremellales.</title>
        <authorList>
            <person name="Cuomo C."/>
            <person name="Litvintseva A."/>
            <person name="Heitman J."/>
            <person name="Chen Y."/>
            <person name="Sun S."/>
            <person name="Springer D."/>
            <person name="Dromer F."/>
            <person name="Young S."/>
            <person name="Zeng Q."/>
            <person name="Chapman S."/>
            <person name="Gujja S."/>
            <person name="Saif S."/>
            <person name="Birren B."/>
        </authorList>
    </citation>
    <scope>NUCLEOTIDE SEQUENCE [LARGE SCALE GENOMIC DNA]</scope>
    <source>
        <strain evidence="7 8">ATCC 28783</strain>
    </source>
</reference>
<evidence type="ECO:0000256" key="1">
    <source>
        <dbReference type="ARBA" id="ARBA00004123"/>
    </source>
</evidence>
<feature type="compositionally biased region" description="Acidic residues" evidence="5">
    <location>
        <begin position="751"/>
        <end position="762"/>
    </location>
</feature>
<evidence type="ECO:0000256" key="3">
    <source>
        <dbReference type="ARBA" id="ARBA00021502"/>
    </source>
</evidence>
<dbReference type="AlphaFoldDB" id="A0A4Q1BMZ5"/>
<dbReference type="InterPro" id="IPR012583">
    <property type="entry name" value="RIX1_N"/>
</dbReference>
<evidence type="ECO:0000256" key="4">
    <source>
        <dbReference type="ARBA" id="ARBA00023242"/>
    </source>
</evidence>
<dbReference type="InParanoid" id="A0A4Q1BMZ5"/>
<evidence type="ECO:0000256" key="5">
    <source>
        <dbReference type="SAM" id="MobiDB-lite"/>
    </source>
</evidence>
<evidence type="ECO:0000313" key="8">
    <source>
        <dbReference type="Proteomes" id="UP000289152"/>
    </source>
</evidence>
<dbReference type="STRING" id="5217.A0A4Q1BMZ5"/>
<dbReference type="PANTHER" id="PTHR34105">
    <property type="entry name" value="PROLINE-, GLUTAMIC ACID- AND LEUCINE-RICH PROTEIN 1"/>
    <property type="match status" value="1"/>
</dbReference>
<dbReference type="EMBL" id="SDIL01000037">
    <property type="protein sequence ID" value="RXK39042.1"/>
    <property type="molecule type" value="Genomic_DNA"/>
</dbReference>
<comment type="caution">
    <text evidence="7">The sequence shown here is derived from an EMBL/GenBank/DDBJ whole genome shotgun (WGS) entry which is preliminary data.</text>
</comment>
<dbReference type="PANTHER" id="PTHR34105:SF1">
    <property type="entry name" value="PROLINE-, GLUTAMIC ACID- AND LEUCINE-RICH PROTEIN 1"/>
    <property type="match status" value="1"/>
</dbReference>
<feature type="domain" description="Pre-rRNA-processing protein RIX1 N-terminal" evidence="6">
    <location>
        <begin position="13"/>
        <end position="190"/>
    </location>
</feature>